<accession>A0A8T0QZC2</accession>
<dbReference type="EMBL" id="CM029048">
    <property type="protein sequence ID" value="KAG2578574.1"/>
    <property type="molecule type" value="Genomic_DNA"/>
</dbReference>
<evidence type="ECO:0000256" key="1">
    <source>
        <dbReference type="SAM" id="MobiDB-lite"/>
    </source>
</evidence>
<sequence length="154" mass="16883">MAMNTLAKPFLHPRRCSAYRPCRTHARACATLVLPSEHVQTRPSPLAMPPRRVLSLPSPLHCRWPKASPWPWPCPTGLADEPLFQAGVPCLAITPSLPCHLEHALALPPSHSPYRRTARHRPVPACNPAMSRSGLVGAPRSPRPCHDLDQAKGT</sequence>
<evidence type="ECO:0000313" key="3">
    <source>
        <dbReference type="Proteomes" id="UP000823388"/>
    </source>
</evidence>
<feature type="compositionally biased region" description="Basic residues" evidence="1">
    <location>
        <begin position="113"/>
        <end position="122"/>
    </location>
</feature>
<gene>
    <name evidence="2" type="ORF">PVAP13_6NG202312</name>
</gene>
<name>A0A8T0QZC2_PANVG</name>
<proteinExistence type="predicted"/>
<evidence type="ECO:0000313" key="2">
    <source>
        <dbReference type="EMBL" id="KAG2578574.1"/>
    </source>
</evidence>
<keyword evidence="3" id="KW-1185">Reference proteome</keyword>
<dbReference type="Proteomes" id="UP000823388">
    <property type="component" value="Chromosome 6N"/>
</dbReference>
<reference evidence="2" key="1">
    <citation type="submission" date="2020-05" db="EMBL/GenBank/DDBJ databases">
        <title>WGS assembly of Panicum virgatum.</title>
        <authorList>
            <person name="Lovell J.T."/>
            <person name="Jenkins J."/>
            <person name="Shu S."/>
            <person name="Juenger T.E."/>
            <person name="Schmutz J."/>
        </authorList>
    </citation>
    <scope>NUCLEOTIDE SEQUENCE</scope>
    <source>
        <strain evidence="2">AP13</strain>
    </source>
</reference>
<feature type="compositionally biased region" description="Basic and acidic residues" evidence="1">
    <location>
        <begin position="144"/>
        <end position="154"/>
    </location>
</feature>
<protein>
    <submittedName>
        <fullName evidence="2">Uncharacterized protein</fullName>
    </submittedName>
</protein>
<organism evidence="2 3">
    <name type="scientific">Panicum virgatum</name>
    <name type="common">Blackwell switchgrass</name>
    <dbReference type="NCBI Taxonomy" id="38727"/>
    <lineage>
        <taxon>Eukaryota</taxon>
        <taxon>Viridiplantae</taxon>
        <taxon>Streptophyta</taxon>
        <taxon>Embryophyta</taxon>
        <taxon>Tracheophyta</taxon>
        <taxon>Spermatophyta</taxon>
        <taxon>Magnoliopsida</taxon>
        <taxon>Liliopsida</taxon>
        <taxon>Poales</taxon>
        <taxon>Poaceae</taxon>
        <taxon>PACMAD clade</taxon>
        <taxon>Panicoideae</taxon>
        <taxon>Panicodae</taxon>
        <taxon>Paniceae</taxon>
        <taxon>Panicinae</taxon>
        <taxon>Panicum</taxon>
        <taxon>Panicum sect. Hiantes</taxon>
    </lineage>
</organism>
<comment type="caution">
    <text evidence="2">The sequence shown here is derived from an EMBL/GenBank/DDBJ whole genome shotgun (WGS) entry which is preliminary data.</text>
</comment>
<feature type="region of interest" description="Disordered" evidence="1">
    <location>
        <begin position="112"/>
        <end position="154"/>
    </location>
</feature>
<dbReference type="AlphaFoldDB" id="A0A8T0QZC2"/>